<dbReference type="InterPro" id="IPR001789">
    <property type="entry name" value="Sig_transdc_resp-reg_receiver"/>
</dbReference>
<dbReference type="STRING" id="1082479.SAMN05216241_10796"/>
<evidence type="ECO:0000256" key="2">
    <source>
        <dbReference type="ARBA" id="ARBA00023012"/>
    </source>
</evidence>
<feature type="modified residue" description="Phosphohistidine" evidence="3">
    <location>
        <position position="50"/>
    </location>
</feature>
<dbReference type="Gene3D" id="3.40.50.2300">
    <property type="match status" value="1"/>
</dbReference>
<gene>
    <name evidence="7" type="ORF">SAMN05216241_10796</name>
</gene>
<accession>A0A1G7SRT0</accession>
<dbReference type="PANTHER" id="PTHR44591">
    <property type="entry name" value="STRESS RESPONSE REGULATOR PROTEIN 1"/>
    <property type="match status" value="1"/>
</dbReference>
<feature type="domain" description="Response regulatory" evidence="5">
    <location>
        <begin position="135"/>
        <end position="251"/>
    </location>
</feature>
<keyword evidence="1 3" id="KW-0597">Phosphoprotein</keyword>
<dbReference type="Proteomes" id="UP000199415">
    <property type="component" value="Unassembled WGS sequence"/>
</dbReference>
<feature type="domain" description="HPt" evidence="6">
    <location>
        <begin position="2"/>
        <end position="103"/>
    </location>
</feature>
<dbReference type="InterPro" id="IPR050595">
    <property type="entry name" value="Bact_response_regulator"/>
</dbReference>
<sequence>MDDALQQQLRTEFLEDAGERLDSIQAAIDGIVDGSRAPAEALTAVRRETHAIKGQAGNFGFPLVSTIAHRLEDFVDGEETLTAELARNVQVFADTVREIVETGREPGQKEGDELLRGLPAKQAAQDLEITVLDVEVLLGTPSRTSARMVRDVLQNCGYRVVRAETGIDCFTLAMRSRPDAMLLAFTLEEVSGGELVRAFNAMPSMAQIPMAILTSFEPGHPQLAQLPGGVSVVRTKKAHFDDDMGAFLARIQAEAL</sequence>
<keyword evidence="2" id="KW-0902">Two-component regulatory system</keyword>
<dbReference type="CDD" id="cd00088">
    <property type="entry name" value="HPT"/>
    <property type="match status" value="1"/>
</dbReference>
<keyword evidence="8" id="KW-1185">Reference proteome</keyword>
<evidence type="ECO:0000256" key="4">
    <source>
        <dbReference type="PROSITE-ProRule" id="PRU00169"/>
    </source>
</evidence>
<dbReference type="InterPro" id="IPR008207">
    <property type="entry name" value="Sig_transdc_His_kin_Hpt_dom"/>
</dbReference>
<proteinExistence type="predicted"/>
<dbReference type="SUPFAM" id="SSF47226">
    <property type="entry name" value="Histidine-containing phosphotransfer domain, HPT domain"/>
    <property type="match status" value="1"/>
</dbReference>
<dbReference type="PANTHER" id="PTHR44591:SF3">
    <property type="entry name" value="RESPONSE REGULATORY DOMAIN-CONTAINING PROTEIN"/>
    <property type="match status" value="1"/>
</dbReference>
<evidence type="ECO:0000259" key="5">
    <source>
        <dbReference type="PROSITE" id="PS50110"/>
    </source>
</evidence>
<dbReference type="AlphaFoldDB" id="A0A1G7SRT0"/>
<protein>
    <submittedName>
        <fullName evidence="7">Hpt domain-containing protein</fullName>
    </submittedName>
</protein>
<dbReference type="GO" id="GO:0000160">
    <property type="term" value="P:phosphorelay signal transduction system"/>
    <property type="evidence" value="ECO:0007669"/>
    <property type="project" value="UniProtKB-KW"/>
</dbReference>
<dbReference type="InterPro" id="IPR011006">
    <property type="entry name" value="CheY-like_superfamily"/>
</dbReference>
<dbReference type="GO" id="GO:0004672">
    <property type="term" value="F:protein kinase activity"/>
    <property type="evidence" value="ECO:0007669"/>
    <property type="project" value="UniProtKB-ARBA"/>
</dbReference>
<reference evidence="7 8" key="1">
    <citation type="submission" date="2016-10" db="EMBL/GenBank/DDBJ databases">
        <authorList>
            <person name="de Groot N.N."/>
        </authorList>
    </citation>
    <scope>NUCLEOTIDE SEQUENCE [LARGE SCALE GENOMIC DNA]</scope>
    <source>
        <strain evidence="7 8">DSM 25584</strain>
    </source>
</reference>
<evidence type="ECO:0000256" key="3">
    <source>
        <dbReference type="PROSITE-ProRule" id="PRU00110"/>
    </source>
</evidence>
<evidence type="ECO:0000259" key="6">
    <source>
        <dbReference type="PROSITE" id="PS50894"/>
    </source>
</evidence>
<dbReference type="PROSITE" id="PS50110">
    <property type="entry name" value="RESPONSE_REGULATORY"/>
    <property type="match status" value="1"/>
</dbReference>
<dbReference type="OrthoDB" id="8439620at2"/>
<dbReference type="RefSeq" id="WP_090020469.1">
    <property type="nucleotide sequence ID" value="NZ_FNCE01000007.1"/>
</dbReference>
<dbReference type="EMBL" id="FNCE01000007">
    <property type="protein sequence ID" value="SDG24980.1"/>
    <property type="molecule type" value="Genomic_DNA"/>
</dbReference>
<dbReference type="InterPro" id="IPR036641">
    <property type="entry name" value="HPT_dom_sf"/>
</dbReference>
<dbReference type="PROSITE" id="PS50894">
    <property type="entry name" value="HPT"/>
    <property type="match status" value="1"/>
</dbReference>
<evidence type="ECO:0000256" key="1">
    <source>
        <dbReference type="ARBA" id="ARBA00022553"/>
    </source>
</evidence>
<dbReference type="Gene3D" id="1.20.120.160">
    <property type="entry name" value="HPT domain"/>
    <property type="match status" value="1"/>
</dbReference>
<dbReference type="Pfam" id="PF01627">
    <property type="entry name" value="Hpt"/>
    <property type="match status" value="1"/>
</dbReference>
<evidence type="ECO:0000313" key="8">
    <source>
        <dbReference type="Proteomes" id="UP000199415"/>
    </source>
</evidence>
<evidence type="ECO:0000313" key="7">
    <source>
        <dbReference type="EMBL" id="SDG24980.1"/>
    </source>
</evidence>
<organism evidence="7 8">
    <name type="scientific">Limimonas halophila</name>
    <dbReference type="NCBI Taxonomy" id="1082479"/>
    <lineage>
        <taxon>Bacteria</taxon>
        <taxon>Pseudomonadati</taxon>
        <taxon>Pseudomonadota</taxon>
        <taxon>Alphaproteobacteria</taxon>
        <taxon>Rhodospirillales</taxon>
        <taxon>Rhodovibrionaceae</taxon>
        <taxon>Limimonas</taxon>
    </lineage>
</organism>
<comment type="caution">
    <text evidence="4">Lacks conserved residue(s) required for the propagation of feature annotation.</text>
</comment>
<dbReference type="SMART" id="SM00073">
    <property type="entry name" value="HPT"/>
    <property type="match status" value="1"/>
</dbReference>
<name>A0A1G7SRT0_9PROT</name>
<dbReference type="SUPFAM" id="SSF52172">
    <property type="entry name" value="CheY-like"/>
    <property type="match status" value="1"/>
</dbReference>